<dbReference type="EMBL" id="MUJZ01058493">
    <property type="protein sequence ID" value="OTF71967.1"/>
    <property type="molecule type" value="Genomic_DNA"/>
</dbReference>
<dbReference type="UniPathway" id="UPA00115">
    <property type="reaction ID" value="UER00409"/>
</dbReference>
<dbReference type="CDD" id="cd01400">
    <property type="entry name" value="6PGL"/>
    <property type="match status" value="1"/>
</dbReference>
<evidence type="ECO:0000313" key="9">
    <source>
        <dbReference type="Proteomes" id="UP000194236"/>
    </source>
</evidence>
<gene>
    <name evidence="8" type="ORF">BLA29_003807</name>
</gene>
<dbReference type="FunFam" id="3.40.50.1360:FF:000005">
    <property type="entry name" value="6-phosphogluconolactonase"/>
    <property type="match status" value="1"/>
</dbReference>
<comment type="catalytic activity">
    <reaction evidence="1 6">
        <text>6-phospho-D-glucono-1,5-lactone + H2O = 6-phospho-D-gluconate + H(+)</text>
        <dbReference type="Rhea" id="RHEA:12556"/>
        <dbReference type="ChEBI" id="CHEBI:15377"/>
        <dbReference type="ChEBI" id="CHEBI:15378"/>
        <dbReference type="ChEBI" id="CHEBI:57955"/>
        <dbReference type="ChEBI" id="CHEBI:58759"/>
        <dbReference type="EC" id="3.1.1.31"/>
    </reaction>
</comment>
<dbReference type="InterPro" id="IPR039104">
    <property type="entry name" value="6PGL"/>
</dbReference>
<comment type="similarity">
    <text evidence="3 6">Belongs to the glucosamine/galactosamine-6-phosphate isomerase family. 6-phosphogluconolactonase subfamily.</text>
</comment>
<dbReference type="GO" id="GO:0005975">
    <property type="term" value="P:carbohydrate metabolic process"/>
    <property type="evidence" value="ECO:0007669"/>
    <property type="project" value="UniProtKB-UniRule"/>
</dbReference>
<evidence type="ECO:0000256" key="3">
    <source>
        <dbReference type="ARBA" id="ARBA00010662"/>
    </source>
</evidence>
<reference evidence="8 9" key="1">
    <citation type="submission" date="2017-03" db="EMBL/GenBank/DDBJ databases">
        <title>Genome Survey of Euroglyphus maynei.</title>
        <authorList>
            <person name="Arlian L.G."/>
            <person name="Morgan M.S."/>
            <person name="Rider S.D."/>
        </authorList>
    </citation>
    <scope>NUCLEOTIDE SEQUENCE [LARGE SCALE GENOMIC DNA]</scope>
    <source>
        <strain evidence="8">Arlian Lab</strain>
        <tissue evidence="8">Whole body</tissue>
    </source>
</reference>
<keyword evidence="9" id="KW-1185">Reference proteome</keyword>
<dbReference type="AlphaFoldDB" id="A0A1Y3AVD5"/>
<dbReference type="PANTHER" id="PTHR11054:SF0">
    <property type="entry name" value="6-PHOSPHOGLUCONOLACTONASE"/>
    <property type="match status" value="1"/>
</dbReference>
<proteinExistence type="inferred from homology"/>
<dbReference type="Gene3D" id="3.40.50.1360">
    <property type="match status" value="1"/>
</dbReference>
<evidence type="ECO:0000256" key="6">
    <source>
        <dbReference type="RuleBase" id="RU365095"/>
    </source>
</evidence>
<comment type="caution">
    <text evidence="8">The sequence shown here is derived from an EMBL/GenBank/DDBJ whole genome shotgun (WGS) entry which is preliminary data.</text>
</comment>
<evidence type="ECO:0000256" key="4">
    <source>
        <dbReference type="ARBA" id="ARBA00013198"/>
    </source>
</evidence>
<dbReference type="GO" id="GO:0017057">
    <property type="term" value="F:6-phosphogluconolactonase activity"/>
    <property type="evidence" value="ECO:0007669"/>
    <property type="project" value="UniProtKB-UniRule"/>
</dbReference>
<evidence type="ECO:0000256" key="5">
    <source>
        <dbReference type="ARBA" id="ARBA00022801"/>
    </source>
</evidence>
<dbReference type="GO" id="GO:0006098">
    <property type="term" value="P:pentose-phosphate shunt"/>
    <property type="evidence" value="ECO:0007669"/>
    <property type="project" value="UniProtKB-UniPathway"/>
</dbReference>
<evidence type="ECO:0000256" key="2">
    <source>
        <dbReference type="ARBA" id="ARBA00004961"/>
    </source>
</evidence>
<name>A0A1Y3AVD5_EURMA</name>
<accession>A0A1Y3AVD5</accession>
<organism evidence="8 9">
    <name type="scientific">Euroglyphus maynei</name>
    <name type="common">Mayne's house dust mite</name>
    <dbReference type="NCBI Taxonomy" id="6958"/>
    <lineage>
        <taxon>Eukaryota</taxon>
        <taxon>Metazoa</taxon>
        <taxon>Ecdysozoa</taxon>
        <taxon>Arthropoda</taxon>
        <taxon>Chelicerata</taxon>
        <taxon>Arachnida</taxon>
        <taxon>Acari</taxon>
        <taxon>Acariformes</taxon>
        <taxon>Sarcoptiformes</taxon>
        <taxon>Astigmata</taxon>
        <taxon>Psoroptidia</taxon>
        <taxon>Analgoidea</taxon>
        <taxon>Pyroglyphidae</taxon>
        <taxon>Pyroglyphinae</taxon>
        <taxon>Euroglyphus</taxon>
    </lineage>
</organism>
<comment type="function">
    <text evidence="6">Hydrolysis of 6-phosphogluconolactone to 6-phosphogluconate.</text>
</comment>
<dbReference type="NCBIfam" id="TIGR01198">
    <property type="entry name" value="pgl"/>
    <property type="match status" value="1"/>
</dbReference>
<evidence type="ECO:0000259" key="7">
    <source>
        <dbReference type="Pfam" id="PF01182"/>
    </source>
</evidence>
<dbReference type="InterPro" id="IPR006148">
    <property type="entry name" value="Glc/Gal-6P_isomerase"/>
</dbReference>
<evidence type="ECO:0000313" key="8">
    <source>
        <dbReference type="EMBL" id="OTF71967.1"/>
    </source>
</evidence>
<dbReference type="OrthoDB" id="432544at2759"/>
<protein>
    <recommendedName>
        <fullName evidence="4 6">6-phosphogluconolactonase</fullName>
        <shortName evidence="6">6PGL</shortName>
        <ecNumber evidence="4 6">3.1.1.31</ecNumber>
    </recommendedName>
</protein>
<sequence>MANIINILKCDSLQESKEEFRKVIQKAVDEHNGHYFTVGLSGGSLPAILAEVLPSINTEWKKWRFFFCDERLVSFSDPESTFGAYRSVVVTKIPEISLNQFITIDPSLDSWAAANDYLSKMKQIFSRKSEIDFPRFDLLFLGMGPDGHTCSLFPNHPLLKETKRWIAYVGDSPKPPPNRITMTLPVLNNAKYCVFFVSGAAKAQTVKDIVVDGKLLPAGMVVPKNGELYWILDNESASMLPEEYLKKMSVDLA</sequence>
<dbReference type="Pfam" id="PF01182">
    <property type="entry name" value="Glucosamine_iso"/>
    <property type="match status" value="1"/>
</dbReference>
<keyword evidence="5 6" id="KW-0378">Hydrolase</keyword>
<dbReference type="InterPro" id="IPR005900">
    <property type="entry name" value="6-phosphogluconolactonase_DevB"/>
</dbReference>
<evidence type="ECO:0000256" key="1">
    <source>
        <dbReference type="ARBA" id="ARBA00000832"/>
    </source>
</evidence>
<dbReference type="PANTHER" id="PTHR11054">
    <property type="entry name" value="6-PHOSPHOGLUCONOLACTONASE"/>
    <property type="match status" value="1"/>
</dbReference>
<dbReference type="EC" id="3.1.1.31" evidence="4 6"/>
<feature type="domain" description="Glucosamine/galactosamine-6-phosphate isomerase" evidence="7">
    <location>
        <begin position="14"/>
        <end position="230"/>
    </location>
</feature>
<comment type="pathway">
    <text evidence="2 6">Carbohydrate degradation; pentose phosphate pathway; D-ribulose 5-phosphate from D-glucose 6-phosphate (oxidative stage): step 2/3.</text>
</comment>
<dbReference type="SUPFAM" id="SSF100950">
    <property type="entry name" value="NagB/RpiA/CoA transferase-like"/>
    <property type="match status" value="1"/>
</dbReference>
<dbReference type="InterPro" id="IPR037171">
    <property type="entry name" value="NagB/RpiA_transferase-like"/>
</dbReference>
<dbReference type="Proteomes" id="UP000194236">
    <property type="component" value="Unassembled WGS sequence"/>
</dbReference>